<reference evidence="1 2" key="1">
    <citation type="submission" date="2016-03" db="EMBL/GenBank/DDBJ databases">
        <title>EvidentialGene: Evidence-directed Construction of Genes on Genomes.</title>
        <authorList>
            <person name="Gilbert D.G."/>
            <person name="Choi J.-H."/>
            <person name="Mockaitis K."/>
            <person name="Colbourne J."/>
            <person name="Pfrender M."/>
        </authorList>
    </citation>
    <scope>NUCLEOTIDE SEQUENCE [LARGE SCALE GENOMIC DNA]</scope>
    <source>
        <strain evidence="1 2">Xinb3</strain>
        <tissue evidence="1">Complete organism</tissue>
    </source>
</reference>
<sequence>MVSATGVLLELSDSVIKGLAYFRRIWL</sequence>
<accession>A0A164ZZJ2</accession>
<dbReference type="AlphaFoldDB" id="A0A164ZZJ2"/>
<gene>
    <name evidence="1" type="ORF">APZ42_017669</name>
</gene>
<keyword evidence="2" id="KW-1185">Reference proteome</keyword>
<protein>
    <submittedName>
        <fullName evidence="1">Uncharacterized protein</fullName>
    </submittedName>
</protein>
<dbReference type="EMBL" id="LRGB01000687">
    <property type="protein sequence ID" value="KZS16996.1"/>
    <property type="molecule type" value="Genomic_DNA"/>
</dbReference>
<name>A0A164ZZJ2_9CRUS</name>
<dbReference type="Proteomes" id="UP000076858">
    <property type="component" value="Unassembled WGS sequence"/>
</dbReference>
<evidence type="ECO:0000313" key="2">
    <source>
        <dbReference type="Proteomes" id="UP000076858"/>
    </source>
</evidence>
<organism evidence="1 2">
    <name type="scientific">Daphnia magna</name>
    <dbReference type="NCBI Taxonomy" id="35525"/>
    <lineage>
        <taxon>Eukaryota</taxon>
        <taxon>Metazoa</taxon>
        <taxon>Ecdysozoa</taxon>
        <taxon>Arthropoda</taxon>
        <taxon>Crustacea</taxon>
        <taxon>Branchiopoda</taxon>
        <taxon>Diplostraca</taxon>
        <taxon>Cladocera</taxon>
        <taxon>Anomopoda</taxon>
        <taxon>Daphniidae</taxon>
        <taxon>Daphnia</taxon>
    </lineage>
</organism>
<proteinExistence type="predicted"/>
<evidence type="ECO:0000313" key="1">
    <source>
        <dbReference type="EMBL" id="KZS16996.1"/>
    </source>
</evidence>
<comment type="caution">
    <text evidence="1">The sequence shown here is derived from an EMBL/GenBank/DDBJ whole genome shotgun (WGS) entry which is preliminary data.</text>
</comment>